<keyword evidence="2" id="KW-1185">Reference proteome</keyword>
<gene>
    <name evidence="1" type="ORF">M2280_000982</name>
</gene>
<proteinExistence type="predicted"/>
<dbReference type="Proteomes" id="UP001160334">
    <property type="component" value="Unassembled WGS sequence"/>
</dbReference>
<comment type="caution">
    <text evidence="1">The sequence shown here is derived from an EMBL/GenBank/DDBJ whole genome shotgun (WGS) entry which is preliminary data.</text>
</comment>
<name>A0ABT6M664_9NOCA</name>
<dbReference type="EMBL" id="JARXVC010000002">
    <property type="protein sequence ID" value="MDH6279773.1"/>
    <property type="molecule type" value="Genomic_DNA"/>
</dbReference>
<accession>A0ABT6M664</accession>
<evidence type="ECO:0000313" key="1">
    <source>
        <dbReference type="EMBL" id="MDH6279773.1"/>
    </source>
</evidence>
<sequence>MVIDCSSVLVLSRYCAADRRRRVSGYRLGYEVPAEAQRLTAR</sequence>
<organism evidence="1 2">
    <name type="scientific">Prescottella agglutinans</name>
    <dbReference type="NCBI Taxonomy" id="1644129"/>
    <lineage>
        <taxon>Bacteria</taxon>
        <taxon>Bacillati</taxon>
        <taxon>Actinomycetota</taxon>
        <taxon>Actinomycetes</taxon>
        <taxon>Mycobacteriales</taxon>
        <taxon>Nocardiaceae</taxon>
        <taxon>Prescottella</taxon>
    </lineage>
</organism>
<evidence type="ECO:0000313" key="2">
    <source>
        <dbReference type="Proteomes" id="UP001160334"/>
    </source>
</evidence>
<protein>
    <submittedName>
        <fullName evidence="1">Uncharacterized protein</fullName>
    </submittedName>
</protein>
<reference evidence="1 2" key="1">
    <citation type="submission" date="2023-04" db="EMBL/GenBank/DDBJ databases">
        <title>Forest soil microbial communities from Buena Vista Peninsula, Colon Province, Panama.</title>
        <authorList>
            <person name="Bouskill N."/>
        </authorList>
    </citation>
    <scope>NUCLEOTIDE SEQUENCE [LARGE SCALE GENOMIC DNA]</scope>
    <source>
        <strain evidence="1 2">CFH S0262</strain>
    </source>
</reference>